<organism evidence="3 4">
    <name type="scientific">Kordiimonas lipolytica</name>
    <dbReference type="NCBI Taxonomy" id="1662421"/>
    <lineage>
        <taxon>Bacteria</taxon>
        <taxon>Pseudomonadati</taxon>
        <taxon>Pseudomonadota</taxon>
        <taxon>Alphaproteobacteria</taxon>
        <taxon>Kordiimonadales</taxon>
        <taxon>Kordiimonadaceae</taxon>
        <taxon>Kordiimonas</taxon>
    </lineage>
</organism>
<evidence type="ECO:0000256" key="2">
    <source>
        <dbReference type="SAM" id="Phobius"/>
    </source>
</evidence>
<evidence type="ECO:0000313" key="4">
    <source>
        <dbReference type="Proteomes" id="UP001595776"/>
    </source>
</evidence>
<reference evidence="4" key="1">
    <citation type="journal article" date="2019" name="Int. J. Syst. Evol. Microbiol.">
        <title>The Global Catalogue of Microorganisms (GCM) 10K type strain sequencing project: providing services to taxonomists for standard genome sequencing and annotation.</title>
        <authorList>
            <consortium name="The Broad Institute Genomics Platform"/>
            <consortium name="The Broad Institute Genome Sequencing Center for Infectious Disease"/>
            <person name="Wu L."/>
            <person name="Ma J."/>
        </authorList>
    </citation>
    <scope>NUCLEOTIDE SEQUENCE [LARGE SCALE GENOMIC DNA]</scope>
    <source>
        <strain evidence="4">CGMCC 1.15304</strain>
    </source>
</reference>
<keyword evidence="3" id="KW-0969">Cilium</keyword>
<feature type="region of interest" description="Disordered" evidence="1">
    <location>
        <begin position="382"/>
        <end position="404"/>
    </location>
</feature>
<evidence type="ECO:0000313" key="3">
    <source>
        <dbReference type="EMBL" id="MFC4349261.1"/>
    </source>
</evidence>
<dbReference type="RefSeq" id="WP_068146830.1">
    <property type="nucleotide sequence ID" value="NZ_JBHSCR010000016.1"/>
</dbReference>
<protein>
    <submittedName>
        <fullName evidence="3">Flagellar motor protein MotA</fullName>
    </submittedName>
</protein>
<dbReference type="EMBL" id="JBHSCR010000016">
    <property type="protein sequence ID" value="MFC4349261.1"/>
    <property type="molecule type" value="Genomic_DNA"/>
</dbReference>
<proteinExistence type="predicted"/>
<feature type="transmembrane region" description="Helical" evidence="2">
    <location>
        <begin position="187"/>
        <end position="206"/>
    </location>
</feature>
<keyword evidence="4" id="KW-1185">Reference proteome</keyword>
<keyword evidence="2" id="KW-1133">Transmembrane helix</keyword>
<comment type="caution">
    <text evidence="3">The sequence shown here is derived from an EMBL/GenBank/DDBJ whole genome shotgun (WGS) entry which is preliminary data.</text>
</comment>
<keyword evidence="3" id="KW-0282">Flagellum</keyword>
<evidence type="ECO:0000256" key="1">
    <source>
        <dbReference type="SAM" id="MobiDB-lite"/>
    </source>
</evidence>
<feature type="transmembrane region" description="Helical" evidence="2">
    <location>
        <begin position="128"/>
        <end position="152"/>
    </location>
</feature>
<feature type="transmembrane region" description="Helical" evidence="2">
    <location>
        <begin position="7"/>
        <end position="25"/>
    </location>
</feature>
<keyword evidence="2" id="KW-0812">Transmembrane</keyword>
<feature type="transmembrane region" description="Helical" evidence="2">
    <location>
        <begin position="37"/>
        <end position="55"/>
    </location>
</feature>
<dbReference type="Proteomes" id="UP001595776">
    <property type="component" value="Unassembled WGS sequence"/>
</dbReference>
<gene>
    <name evidence="3" type="ORF">ACFO5Q_15520</name>
</gene>
<keyword evidence="3" id="KW-0966">Cell projection</keyword>
<keyword evidence="2" id="KW-0472">Membrane</keyword>
<sequence>MQKPTKFLTRMTLFVGVVIVLGVLLKDSLIDAFLANVALNGVIIGTLIVGAVFAYRRVFDLKPEIDWITAFKRNESASSSVTPRLMAPAASLLSAQEEGGMRLSTLSMRSVLDGIISRLEESREISRYFTGLLIFLGLLGTFWGLLGTIGAIGQTIKSLTVDGGDMALMFDELKAGLEAPLSGMGTAFSSSLFGLGGSLVLGFLDLQASQAQTRFYNSVEDWLASVTHLSRSEMSEGMASPNAYMTALMEQTADGIDRLQRTLKSSEDARAQGQHTMTAIAESLATLGDRLAAADQRRGESDNTVKELATAIEKLAASHKPVEIPPMPPAMDDATKGHIRNLDVGIKRLIDEQARQSDNLVDELRAELKLLSRTIAVAFDATKTGPAATPPKSVTATKSDEGQG</sequence>
<accession>A0ABV8UF29</accession>
<name>A0ABV8UF29_9PROT</name>